<keyword evidence="6" id="KW-1185">Reference proteome</keyword>
<feature type="signal peptide" evidence="2">
    <location>
        <begin position="1"/>
        <end position="21"/>
    </location>
</feature>
<dbReference type="PROSITE" id="PS51257">
    <property type="entry name" value="PROKAR_LIPOPROTEIN"/>
    <property type="match status" value="1"/>
</dbReference>
<name>A0ABW9UXZ3_9SPHN</name>
<dbReference type="InterPro" id="IPR049712">
    <property type="entry name" value="Poly_export"/>
</dbReference>
<evidence type="ECO:0000313" key="5">
    <source>
        <dbReference type="EMBL" id="MXO68826.1"/>
    </source>
</evidence>
<dbReference type="PANTHER" id="PTHR33619">
    <property type="entry name" value="POLYSACCHARIDE EXPORT PROTEIN GFCE-RELATED"/>
    <property type="match status" value="1"/>
</dbReference>
<dbReference type="EMBL" id="WTYO01000003">
    <property type="protein sequence ID" value="MXO68826.1"/>
    <property type="molecule type" value="Genomic_DNA"/>
</dbReference>
<evidence type="ECO:0000259" key="4">
    <source>
        <dbReference type="Pfam" id="PF10531"/>
    </source>
</evidence>
<organism evidence="5 6">
    <name type="scientific">Pelagerythrobacter marinus</name>
    <dbReference type="NCBI Taxonomy" id="538382"/>
    <lineage>
        <taxon>Bacteria</taxon>
        <taxon>Pseudomonadati</taxon>
        <taxon>Pseudomonadota</taxon>
        <taxon>Alphaproteobacteria</taxon>
        <taxon>Sphingomonadales</taxon>
        <taxon>Erythrobacteraceae</taxon>
        <taxon>Pelagerythrobacter</taxon>
    </lineage>
</organism>
<evidence type="ECO:0000313" key="6">
    <source>
        <dbReference type="Proteomes" id="UP000444401"/>
    </source>
</evidence>
<gene>
    <name evidence="5" type="ORF">GRI72_08305</name>
</gene>
<dbReference type="Gene3D" id="3.10.560.10">
    <property type="entry name" value="Outer membrane lipoprotein wza domain like"/>
    <property type="match status" value="1"/>
</dbReference>
<dbReference type="InterPro" id="IPR003715">
    <property type="entry name" value="Poly_export_N"/>
</dbReference>
<proteinExistence type="predicted"/>
<reference evidence="5 6" key="1">
    <citation type="submission" date="2019-12" db="EMBL/GenBank/DDBJ databases">
        <title>Genomic-based taxomic classification of the family Erythrobacteraceae.</title>
        <authorList>
            <person name="Xu L."/>
        </authorList>
    </citation>
    <scope>NUCLEOTIDE SEQUENCE [LARGE SCALE GENOMIC DNA]</scope>
    <source>
        <strain evidence="5 6">H32</strain>
    </source>
</reference>
<dbReference type="Pfam" id="PF10531">
    <property type="entry name" value="SLBB"/>
    <property type="match status" value="1"/>
</dbReference>
<keyword evidence="1 2" id="KW-0732">Signal</keyword>
<dbReference type="InterPro" id="IPR019554">
    <property type="entry name" value="Soluble_ligand-bd"/>
</dbReference>
<feature type="chain" id="PRO_5045184825" evidence="2">
    <location>
        <begin position="22"/>
        <end position="236"/>
    </location>
</feature>
<dbReference type="PANTHER" id="PTHR33619:SF3">
    <property type="entry name" value="POLYSACCHARIDE EXPORT PROTEIN GFCE-RELATED"/>
    <property type="match status" value="1"/>
</dbReference>
<evidence type="ECO:0000256" key="1">
    <source>
        <dbReference type="ARBA" id="ARBA00022729"/>
    </source>
</evidence>
<protein>
    <submittedName>
        <fullName evidence="5">Polysaccharide export protein</fullName>
    </submittedName>
</protein>
<sequence length="236" mass="24989">MSIFRYFLGCFLAAGLLAGCAGGNRPVGLSPGIELTELDSLPVPESGYVTRVQPGDLLEITVLNSEELSGTYVVDDDGTLDFPLIGRVPVAGDSATTVGKKVASQLEGRFLLNPNISVIPSELSQPTVSVGGEVEKPGSYPARLSRTLLRAVNTAGGLSEFAKSDDVLVLRSVGDVTYIGVYNIEAIQRGNYPDPQIYADDIITVGDSPGRRRLQTILQLVPLLSTSAILVDRIGN</sequence>
<dbReference type="Pfam" id="PF02563">
    <property type="entry name" value="Poly_export"/>
    <property type="match status" value="1"/>
</dbReference>
<dbReference type="Proteomes" id="UP000444401">
    <property type="component" value="Unassembled WGS sequence"/>
</dbReference>
<feature type="domain" description="Soluble ligand binding" evidence="4">
    <location>
        <begin position="128"/>
        <end position="178"/>
    </location>
</feature>
<evidence type="ECO:0000259" key="3">
    <source>
        <dbReference type="Pfam" id="PF02563"/>
    </source>
</evidence>
<dbReference type="RefSeq" id="WP_160733437.1">
    <property type="nucleotide sequence ID" value="NZ_CP139719.1"/>
</dbReference>
<evidence type="ECO:0000256" key="2">
    <source>
        <dbReference type="SAM" id="SignalP"/>
    </source>
</evidence>
<feature type="domain" description="Polysaccharide export protein N-terminal" evidence="3">
    <location>
        <begin position="47"/>
        <end position="118"/>
    </location>
</feature>
<accession>A0ABW9UXZ3</accession>
<comment type="caution">
    <text evidence="5">The sequence shown here is derived from an EMBL/GenBank/DDBJ whole genome shotgun (WGS) entry which is preliminary data.</text>
</comment>
<dbReference type="Gene3D" id="3.30.1950.10">
    <property type="entry name" value="wza like domain"/>
    <property type="match status" value="1"/>
</dbReference>